<evidence type="ECO:0000313" key="8">
    <source>
        <dbReference type="EMBL" id="KAF6022252.1"/>
    </source>
</evidence>
<dbReference type="PANTHER" id="PTHR11654">
    <property type="entry name" value="OLIGOPEPTIDE TRANSPORTER-RELATED"/>
    <property type="match status" value="1"/>
</dbReference>
<evidence type="ECO:0000256" key="2">
    <source>
        <dbReference type="ARBA" id="ARBA00005982"/>
    </source>
</evidence>
<dbReference type="Gene3D" id="1.20.1250.20">
    <property type="entry name" value="MFS general substrate transporter like domains"/>
    <property type="match status" value="1"/>
</dbReference>
<evidence type="ECO:0000256" key="1">
    <source>
        <dbReference type="ARBA" id="ARBA00004141"/>
    </source>
</evidence>
<dbReference type="Pfam" id="PF00854">
    <property type="entry name" value="PTR2"/>
    <property type="match status" value="1"/>
</dbReference>
<keyword evidence="4" id="KW-0571">Peptide transport</keyword>
<dbReference type="GO" id="GO:0016020">
    <property type="term" value="C:membrane"/>
    <property type="evidence" value="ECO:0007669"/>
    <property type="project" value="UniProtKB-SubCell"/>
</dbReference>
<feature type="transmembrane region" description="Helical" evidence="7">
    <location>
        <begin position="92"/>
        <end position="115"/>
    </location>
</feature>
<reference evidence="8" key="1">
    <citation type="submission" date="2020-06" db="EMBL/GenBank/DDBJ databases">
        <title>Draft genome of Bugula neritina, a colonial animal packing powerful symbionts and potential medicines.</title>
        <authorList>
            <person name="Rayko M."/>
        </authorList>
    </citation>
    <scope>NUCLEOTIDE SEQUENCE [LARGE SCALE GENOMIC DNA]</scope>
    <source>
        <strain evidence="8">Kwan_BN1</strain>
    </source>
</reference>
<feature type="transmembrane region" description="Helical" evidence="7">
    <location>
        <begin position="232"/>
        <end position="251"/>
    </location>
</feature>
<gene>
    <name evidence="8" type="ORF">EB796_019437</name>
</gene>
<comment type="subcellular location">
    <subcellularLocation>
        <location evidence="1">Membrane</location>
        <topology evidence="1">Multi-pass membrane protein</topology>
    </subcellularLocation>
</comment>
<keyword evidence="4" id="KW-0653">Protein transport</keyword>
<name>A0A7J7J7U0_BUGNE</name>
<evidence type="ECO:0000256" key="3">
    <source>
        <dbReference type="ARBA" id="ARBA00022692"/>
    </source>
</evidence>
<keyword evidence="6 7" id="KW-0472">Membrane</keyword>
<evidence type="ECO:0000313" key="9">
    <source>
        <dbReference type="Proteomes" id="UP000593567"/>
    </source>
</evidence>
<keyword evidence="3 7" id="KW-0812">Transmembrane</keyword>
<comment type="caution">
    <text evidence="8">The sequence shown here is derived from an EMBL/GenBank/DDBJ whole genome shotgun (WGS) entry which is preliminary data.</text>
</comment>
<feature type="transmembrane region" description="Helical" evidence="7">
    <location>
        <begin position="166"/>
        <end position="186"/>
    </location>
</feature>
<proteinExistence type="inferred from homology"/>
<evidence type="ECO:0000256" key="4">
    <source>
        <dbReference type="ARBA" id="ARBA00022856"/>
    </source>
</evidence>
<dbReference type="Proteomes" id="UP000593567">
    <property type="component" value="Unassembled WGS sequence"/>
</dbReference>
<keyword evidence="5 7" id="KW-1133">Transmembrane helix</keyword>
<sequence length="263" mass="28717">MESDERAPLLLTWTIIQSSTQDALACATVIAANLFERLAYFSIAGNLVFFLTKEPLCWSITLATVTILVLMAIASCMGLLSGWLSDSYLGRYLTIVAGYIIYIFGYSVFLCVPYYSQNLATSENVTESYTLCNATRLKNETPLFCVENDTNPMVCAESEPANFLTMLYVGVILVGIGAGTVHTNLASFGGDQARSGGIRSTHRFFTGYYWSLNLGAILALVGVAIIQNLSFFHGFIVAGFSLVVSFLLFTMGESTELRHSIES</sequence>
<feature type="transmembrane region" description="Helical" evidence="7">
    <location>
        <begin position="58"/>
        <end position="80"/>
    </location>
</feature>
<dbReference type="SUPFAM" id="SSF103473">
    <property type="entry name" value="MFS general substrate transporter"/>
    <property type="match status" value="1"/>
</dbReference>
<keyword evidence="4" id="KW-0813">Transport</keyword>
<dbReference type="InterPro" id="IPR000109">
    <property type="entry name" value="POT_fam"/>
</dbReference>
<dbReference type="GO" id="GO:0015833">
    <property type="term" value="P:peptide transport"/>
    <property type="evidence" value="ECO:0007669"/>
    <property type="project" value="UniProtKB-KW"/>
</dbReference>
<dbReference type="OrthoDB" id="8904098at2759"/>
<evidence type="ECO:0000256" key="6">
    <source>
        <dbReference type="ARBA" id="ARBA00023136"/>
    </source>
</evidence>
<evidence type="ECO:0000256" key="7">
    <source>
        <dbReference type="SAM" id="Phobius"/>
    </source>
</evidence>
<evidence type="ECO:0000256" key="5">
    <source>
        <dbReference type="ARBA" id="ARBA00022989"/>
    </source>
</evidence>
<dbReference type="AlphaFoldDB" id="A0A7J7J7U0"/>
<comment type="similarity">
    <text evidence="2">Belongs to the major facilitator superfamily. Proton-dependent oligopeptide transporter (POT/PTR) (TC 2.A.17) family.</text>
</comment>
<keyword evidence="9" id="KW-1185">Reference proteome</keyword>
<organism evidence="8 9">
    <name type="scientific">Bugula neritina</name>
    <name type="common">Brown bryozoan</name>
    <name type="synonym">Sertularia neritina</name>
    <dbReference type="NCBI Taxonomy" id="10212"/>
    <lineage>
        <taxon>Eukaryota</taxon>
        <taxon>Metazoa</taxon>
        <taxon>Spiralia</taxon>
        <taxon>Lophotrochozoa</taxon>
        <taxon>Bryozoa</taxon>
        <taxon>Gymnolaemata</taxon>
        <taxon>Cheilostomatida</taxon>
        <taxon>Flustrina</taxon>
        <taxon>Buguloidea</taxon>
        <taxon>Bugulidae</taxon>
        <taxon>Bugula</taxon>
    </lineage>
</organism>
<feature type="transmembrane region" description="Helical" evidence="7">
    <location>
        <begin position="207"/>
        <end position="226"/>
    </location>
</feature>
<dbReference type="GO" id="GO:0022857">
    <property type="term" value="F:transmembrane transporter activity"/>
    <property type="evidence" value="ECO:0007669"/>
    <property type="project" value="InterPro"/>
</dbReference>
<accession>A0A7J7J7U0</accession>
<dbReference type="InterPro" id="IPR036259">
    <property type="entry name" value="MFS_trans_sf"/>
</dbReference>
<dbReference type="EMBL" id="VXIV02002876">
    <property type="protein sequence ID" value="KAF6022252.1"/>
    <property type="molecule type" value="Genomic_DNA"/>
</dbReference>
<protein>
    <submittedName>
        <fullName evidence="8">SLC15A4</fullName>
    </submittedName>
</protein>